<evidence type="ECO:0000256" key="5">
    <source>
        <dbReference type="ARBA" id="ARBA00022723"/>
    </source>
</evidence>
<evidence type="ECO:0000256" key="6">
    <source>
        <dbReference type="ARBA" id="ARBA00022842"/>
    </source>
</evidence>
<evidence type="ECO:0000256" key="10">
    <source>
        <dbReference type="ARBA" id="ARBA00050825"/>
    </source>
</evidence>
<keyword evidence="5" id="KW-0479">Metal-binding</keyword>
<dbReference type="CDD" id="cd00685">
    <property type="entry name" value="Trans_IPPS_HT"/>
    <property type="match status" value="1"/>
</dbReference>
<comment type="catalytic activity">
    <reaction evidence="10">
        <text>6 isopentenyl diphosphate + (2E,6E)-farnesyl diphosphate = all-trans-nonaprenyl diphosphate + 6 diphosphate</text>
        <dbReference type="Rhea" id="RHEA:55364"/>
        <dbReference type="ChEBI" id="CHEBI:33019"/>
        <dbReference type="ChEBI" id="CHEBI:58391"/>
        <dbReference type="ChEBI" id="CHEBI:128769"/>
        <dbReference type="ChEBI" id="CHEBI:175763"/>
    </reaction>
    <physiologicalReaction direction="left-to-right" evidence="10">
        <dbReference type="Rhea" id="RHEA:55365"/>
    </physiologicalReaction>
</comment>
<dbReference type="GO" id="GO:0008299">
    <property type="term" value="P:isoprenoid biosynthetic process"/>
    <property type="evidence" value="ECO:0007669"/>
    <property type="project" value="UniProtKB-KW"/>
</dbReference>
<keyword evidence="4" id="KW-0808">Transferase</keyword>
<evidence type="ECO:0000256" key="11">
    <source>
        <dbReference type="ARBA" id="ARBA00051100"/>
    </source>
</evidence>
<evidence type="ECO:0000256" key="14">
    <source>
        <dbReference type="ARBA" id="ARBA00066510"/>
    </source>
</evidence>
<comment type="subunit">
    <text evidence="13">Heterotetramer composed of 2 PDSS1/DPS1 and 2 PDSS2/DLP1 subunits.</text>
</comment>
<dbReference type="GO" id="GO:0097269">
    <property type="term" value="F:all-trans-decaprenyl-diphosphate synthase activity"/>
    <property type="evidence" value="ECO:0007669"/>
    <property type="project" value="UniProtKB-EC"/>
</dbReference>
<dbReference type="GO" id="GO:0042811">
    <property type="term" value="P:pheromone biosynthetic process"/>
    <property type="evidence" value="ECO:0007669"/>
    <property type="project" value="UniProtKB-ARBA"/>
</dbReference>
<comment type="subcellular location">
    <subcellularLocation>
        <location evidence="2">Mitochondrion</location>
    </subcellularLocation>
</comment>
<dbReference type="InterPro" id="IPR033749">
    <property type="entry name" value="Polyprenyl_synt_CS"/>
</dbReference>
<feature type="compositionally biased region" description="Low complexity" evidence="20">
    <location>
        <begin position="33"/>
        <end position="56"/>
    </location>
</feature>
<reference evidence="21" key="1">
    <citation type="submission" date="2018-01" db="EMBL/GenBank/DDBJ databases">
        <title>An insight into the sialome of Amazonian anophelines.</title>
        <authorList>
            <person name="Ribeiro J.M."/>
            <person name="Scarpassa V."/>
            <person name="Calvo E."/>
        </authorList>
    </citation>
    <scope>NUCLEOTIDE SEQUENCE</scope>
    <source>
        <tissue evidence="21">Salivary glands</tissue>
    </source>
</reference>
<dbReference type="FunFam" id="1.10.600.10:FF:000011">
    <property type="entry name" value="Decaprenyl diphosphate synthase subunit 1"/>
    <property type="match status" value="1"/>
</dbReference>
<evidence type="ECO:0000256" key="9">
    <source>
        <dbReference type="ARBA" id="ARBA00023229"/>
    </source>
</evidence>
<evidence type="ECO:0000256" key="17">
    <source>
        <dbReference type="ARBA" id="ARBA00083184"/>
    </source>
</evidence>
<feature type="region of interest" description="Disordered" evidence="20">
    <location>
        <begin position="29"/>
        <end position="56"/>
    </location>
</feature>
<dbReference type="GO" id="GO:0006744">
    <property type="term" value="P:ubiquinone biosynthetic process"/>
    <property type="evidence" value="ECO:0007669"/>
    <property type="project" value="TreeGrafter"/>
</dbReference>
<dbReference type="InterPro" id="IPR000092">
    <property type="entry name" value="Polyprenyl_synt"/>
</dbReference>
<evidence type="ECO:0000256" key="12">
    <source>
        <dbReference type="ARBA" id="ARBA00057934"/>
    </source>
</evidence>
<evidence type="ECO:0000256" key="16">
    <source>
        <dbReference type="ARBA" id="ARBA00080324"/>
    </source>
</evidence>
<evidence type="ECO:0000256" key="13">
    <source>
        <dbReference type="ARBA" id="ARBA00064334"/>
    </source>
</evidence>
<dbReference type="EMBL" id="GGFK01002534">
    <property type="protein sequence ID" value="MBW35855.1"/>
    <property type="molecule type" value="Transcribed_RNA"/>
</dbReference>
<dbReference type="EC" id="2.5.1.91" evidence="14"/>
<dbReference type="SUPFAM" id="SSF48576">
    <property type="entry name" value="Terpenoid synthases"/>
    <property type="match status" value="1"/>
</dbReference>
<sequence>MACFSSSNRACARVVQEKLCQLAAVTRSSGSGQHQPQQQQQQQQQHHQQLQHQQKQQLNLLLQQQHPGGAAALSASVGGNGCIGGVVDAGGGVGGGGGISISSISSSSSSSNIIAGKRTTALFAAYAAPLFGGGTVATIGQPMAAGAGQIGAARSLFTACGASFIQPSSVVASCAAGARVKAPVLGRASSSTSAATSVSSLYERTQKATVTLHHPCMRGYSSVHTQQPAGPIREYNIDPYILLDDELKYIFEDIRQEISRATNHQELNKIAVYYFDGQGKAFRPMVAMLMAKALNYHMHNENSNIVNAQRQIAMISEMIHTASLVHDDVIDQSFARRGKPSVNVLWNHKKVTQAGDYILSVASMLLARLKHDEVTHILSQVLTDLVQGEFMQLGSKETENERFAHYFTKTYRKTASLIANSLKAVAVLSGADEQMAELSFQYGRNLGLAFQFVDDLLDFVSSSEAMGKPAAADLKLGLATAPVLFACEKFPELNPMILRRFREPGDVERAYELVHQSQGLEQTRFLARKHCIEALRLASQISESPYQKGLIVVGDFVLNRMK</sequence>
<evidence type="ECO:0000256" key="8">
    <source>
        <dbReference type="ARBA" id="ARBA00023128"/>
    </source>
</evidence>
<keyword evidence="7" id="KW-0443">Lipid metabolism</keyword>
<dbReference type="GO" id="GO:0046872">
    <property type="term" value="F:metal ion binding"/>
    <property type="evidence" value="ECO:0007669"/>
    <property type="project" value="UniProtKB-KW"/>
</dbReference>
<dbReference type="SFLD" id="SFLDS00005">
    <property type="entry name" value="Isoprenoid_Synthase_Type_I"/>
    <property type="match status" value="1"/>
</dbReference>
<dbReference type="InterPro" id="IPR008949">
    <property type="entry name" value="Isoprenoid_synthase_dom_sf"/>
</dbReference>
<keyword evidence="9" id="KW-0414">Isoprene biosynthesis</keyword>
<evidence type="ECO:0000256" key="20">
    <source>
        <dbReference type="SAM" id="MobiDB-lite"/>
    </source>
</evidence>
<evidence type="ECO:0000256" key="2">
    <source>
        <dbReference type="ARBA" id="ARBA00004173"/>
    </source>
</evidence>
<name>A0A2M4A527_9DIPT</name>
<dbReference type="Gene3D" id="1.10.600.10">
    <property type="entry name" value="Farnesyl Diphosphate Synthase"/>
    <property type="match status" value="1"/>
</dbReference>
<evidence type="ECO:0000256" key="7">
    <source>
        <dbReference type="ARBA" id="ARBA00023098"/>
    </source>
</evidence>
<evidence type="ECO:0000256" key="4">
    <source>
        <dbReference type="ARBA" id="ARBA00022679"/>
    </source>
</evidence>
<dbReference type="PROSITE" id="PS00723">
    <property type="entry name" value="POLYPRENYL_SYNTHASE_1"/>
    <property type="match status" value="1"/>
</dbReference>
<evidence type="ECO:0000256" key="15">
    <source>
        <dbReference type="ARBA" id="ARBA00073240"/>
    </source>
</evidence>
<evidence type="ECO:0000256" key="3">
    <source>
        <dbReference type="ARBA" id="ARBA00006706"/>
    </source>
</evidence>
<dbReference type="Pfam" id="PF00348">
    <property type="entry name" value="polyprenyl_synt"/>
    <property type="match status" value="1"/>
</dbReference>
<proteinExistence type="inferred from homology"/>
<keyword evidence="6" id="KW-0460">Magnesium</keyword>
<evidence type="ECO:0000256" key="1">
    <source>
        <dbReference type="ARBA" id="ARBA00001946"/>
    </source>
</evidence>
<dbReference type="AlphaFoldDB" id="A0A2M4A527"/>
<comment type="catalytic activity">
    <reaction evidence="11">
        <text>7 isopentenyl diphosphate + (2E,6E)-farnesyl diphosphate = all-trans-decaprenyl diphosphate + 7 diphosphate</text>
        <dbReference type="Rhea" id="RHEA:27802"/>
        <dbReference type="ChEBI" id="CHEBI:33019"/>
        <dbReference type="ChEBI" id="CHEBI:60721"/>
        <dbReference type="ChEBI" id="CHEBI:128769"/>
        <dbReference type="ChEBI" id="CHEBI:175763"/>
        <dbReference type="EC" id="2.5.1.91"/>
    </reaction>
    <physiologicalReaction direction="left-to-right" evidence="11">
        <dbReference type="Rhea" id="RHEA:27803"/>
    </physiologicalReaction>
</comment>
<evidence type="ECO:0000313" key="21">
    <source>
        <dbReference type="EMBL" id="MBW35855.1"/>
    </source>
</evidence>
<organism evidence="21">
    <name type="scientific">Anopheles triannulatus</name>
    <dbReference type="NCBI Taxonomy" id="58253"/>
    <lineage>
        <taxon>Eukaryota</taxon>
        <taxon>Metazoa</taxon>
        <taxon>Ecdysozoa</taxon>
        <taxon>Arthropoda</taxon>
        <taxon>Hexapoda</taxon>
        <taxon>Insecta</taxon>
        <taxon>Pterygota</taxon>
        <taxon>Neoptera</taxon>
        <taxon>Endopterygota</taxon>
        <taxon>Diptera</taxon>
        <taxon>Nematocera</taxon>
        <taxon>Culicoidea</taxon>
        <taxon>Culicidae</taxon>
        <taxon>Anophelinae</taxon>
        <taxon>Anopheles</taxon>
    </lineage>
</organism>
<protein>
    <recommendedName>
        <fullName evidence="15">All trans-polyprenyl-diphosphate synthase PDSS1</fullName>
        <ecNumber evidence="14">2.5.1.91</ecNumber>
    </recommendedName>
    <alternativeName>
        <fullName evidence="18">All-trans-decaprenyl-diphosphate synthase subunit 1</fullName>
    </alternativeName>
    <alternativeName>
        <fullName evidence="16">Decaprenyl-diphosphate synthase subunit 1</fullName>
    </alternativeName>
    <alternativeName>
        <fullName evidence="17">Solanesyl-diphosphate synthase subunit 1</fullName>
    </alternativeName>
    <alternativeName>
        <fullName evidence="19">Trans-prenyltransferase 1</fullName>
    </alternativeName>
</protein>
<dbReference type="PANTHER" id="PTHR12001">
    <property type="entry name" value="GERANYLGERANYL PYROPHOSPHATE SYNTHASE"/>
    <property type="match status" value="1"/>
</dbReference>
<keyword evidence="8" id="KW-0496">Mitochondrion</keyword>
<dbReference type="PANTHER" id="PTHR12001:SF69">
    <property type="entry name" value="ALL TRANS-POLYPRENYL-DIPHOSPHATE SYNTHASE PDSS1"/>
    <property type="match status" value="1"/>
</dbReference>
<evidence type="ECO:0000256" key="19">
    <source>
        <dbReference type="ARBA" id="ARBA00084036"/>
    </source>
</evidence>
<comment type="function">
    <text evidence="12">Heterotetrameric enzyme that catalyzes the condensation of farnesyl diphosphate (FPP), which acts as a primer, and isopentenyl diphosphate (IPP) to produce prenyl diphosphates of varying chain lengths and participates in the determination of the side chain of ubiquinone. Supplies nona and decaprenyl diphosphate, the precursors for the side chain of the isoprenoid quinones ubiquinone-9 (Q9)and ubiquinone-10 (Q10) respectively. The enzyme adds isopentenyl diphosphate molecules sequentially to farnesyl diphosphate with trans stereochemistry.</text>
</comment>
<evidence type="ECO:0000256" key="18">
    <source>
        <dbReference type="ARBA" id="ARBA00083689"/>
    </source>
</evidence>
<accession>A0A2M4A527</accession>
<comment type="similarity">
    <text evidence="3">Belongs to the FPP/GGPP synthase family.</text>
</comment>
<comment type="cofactor">
    <cofactor evidence="1">
        <name>Mg(2+)</name>
        <dbReference type="ChEBI" id="CHEBI:18420"/>
    </cofactor>
</comment>
<dbReference type="GO" id="GO:0032478">
    <property type="term" value="C:heterotetrameric polyprenyl diphosphate synthase complex"/>
    <property type="evidence" value="ECO:0007669"/>
    <property type="project" value="UniProtKB-ARBA"/>
</dbReference>